<dbReference type="NCBIfam" id="TIGR00049">
    <property type="entry name" value="iron-sulfur cluster assembly accessory protein"/>
    <property type="match status" value="1"/>
</dbReference>
<dbReference type="GO" id="GO:0005737">
    <property type="term" value="C:cytoplasm"/>
    <property type="evidence" value="ECO:0007669"/>
    <property type="project" value="TreeGrafter"/>
</dbReference>
<dbReference type="Gene3D" id="2.60.300.12">
    <property type="entry name" value="HesB-like domain"/>
    <property type="match status" value="1"/>
</dbReference>
<feature type="domain" description="Core" evidence="2">
    <location>
        <begin position="1"/>
        <end position="101"/>
    </location>
</feature>
<proteinExistence type="inferred from homology"/>
<protein>
    <submittedName>
        <fullName evidence="3">HesB/YadR/YfhF family protein</fullName>
    </submittedName>
</protein>
<accession>A8IIK0</accession>
<dbReference type="PANTHER" id="PTHR10072:SF41">
    <property type="entry name" value="IRON-SULFUR CLUSTER ASSEMBLY 1 HOMOLOG, MITOCHONDRIAL"/>
    <property type="match status" value="1"/>
</dbReference>
<dbReference type="Proteomes" id="UP000000270">
    <property type="component" value="Chromosome"/>
</dbReference>
<reference evidence="3 4" key="1">
    <citation type="journal article" date="2007" name="Appl. Environ. Microbiol.">
        <title>Rhizobial factors required for stem nodule maturation and maintenance in Sesbania rostrata-Azorhizobium caulinodans ORS571 symbiosis.</title>
        <authorList>
            <person name="Suzuki S."/>
            <person name="Aono T."/>
            <person name="Lee KB."/>
            <person name="Suzuki T."/>
            <person name="Liu CT."/>
            <person name="Miwa H."/>
            <person name="Wakao S."/>
            <person name="Iki T."/>
            <person name="Oyaizu H."/>
        </authorList>
    </citation>
    <scope>NUCLEOTIDE SEQUENCE [LARGE SCALE GENOMIC DNA]</scope>
    <source>
        <strain evidence="4">ATCC 43989 / DSM 5975 / JCM 20966 / LMG 6465 / NBRC 14845 / NCIMB 13405 / ORS 571</strain>
    </source>
</reference>
<reference evidence="3 4" key="4">
    <citation type="journal article" date="2009" name="Appl. Environ. Microbiol.">
        <title>Comparative genome-wide transcriptional profiling of Azorhizobium caulinodans ORS571 grown under free-living and symbiotic conditions.</title>
        <authorList>
            <person name="Tsukada S."/>
            <person name="Aono T."/>
            <person name="Akiba N."/>
            <person name="Lee KB."/>
            <person name="Liu CT."/>
            <person name="Toyazaki H."/>
            <person name="Oyaizu H."/>
        </authorList>
    </citation>
    <scope>NUCLEOTIDE SEQUENCE [LARGE SCALE GENOMIC DNA]</scope>
    <source>
        <strain evidence="4">ATCC 43989 / DSM 5975 / JCM 20966 / LMG 6465 / NBRC 14845 / NCIMB 13405 / ORS 571</strain>
    </source>
</reference>
<dbReference type="InterPro" id="IPR035903">
    <property type="entry name" value="HesB-like_dom_sf"/>
</dbReference>
<keyword evidence="4" id="KW-1185">Reference proteome</keyword>
<dbReference type="Pfam" id="PF01521">
    <property type="entry name" value="Fe-S_biosyn"/>
    <property type="match status" value="1"/>
</dbReference>
<dbReference type="PANTHER" id="PTHR10072">
    <property type="entry name" value="IRON-SULFUR CLUSTER ASSEMBLY PROTEIN"/>
    <property type="match status" value="1"/>
</dbReference>
<dbReference type="eggNOG" id="COG0316">
    <property type="taxonomic scope" value="Bacteria"/>
</dbReference>
<evidence type="ECO:0000259" key="2">
    <source>
        <dbReference type="Pfam" id="PF01521"/>
    </source>
</evidence>
<gene>
    <name evidence="3" type="ordered locus">AZC_3416</name>
</gene>
<dbReference type="RefSeq" id="WP_012171939.1">
    <property type="nucleotide sequence ID" value="NC_009937.1"/>
</dbReference>
<name>A8IIK0_AZOC5</name>
<evidence type="ECO:0000313" key="4">
    <source>
        <dbReference type="Proteomes" id="UP000000270"/>
    </source>
</evidence>
<sequence>MNFQMTPAAERFIRLMLRADGNAASGFRLVLSPGGCSGLSADISVTPAPASGDAVVEKNGVRLFLPAESRILLEGVTIDFADTASQTGLVFRDPKATGTCSSHGTVQLS</sequence>
<comment type="similarity">
    <text evidence="1">Belongs to the HesB/IscA family.</text>
</comment>
<dbReference type="InterPro" id="IPR000361">
    <property type="entry name" value="ATAP_core_dom"/>
</dbReference>
<dbReference type="GO" id="GO:0051537">
    <property type="term" value="F:2 iron, 2 sulfur cluster binding"/>
    <property type="evidence" value="ECO:0007669"/>
    <property type="project" value="TreeGrafter"/>
</dbReference>
<dbReference type="InterPro" id="IPR016092">
    <property type="entry name" value="ATAP"/>
</dbReference>
<dbReference type="InterPro" id="IPR050322">
    <property type="entry name" value="Fe-S_cluster_asmbl/transfer"/>
</dbReference>
<evidence type="ECO:0000313" key="3">
    <source>
        <dbReference type="EMBL" id="BAF89414.1"/>
    </source>
</evidence>
<reference evidence="3 4" key="5">
    <citation type="journal article" date="2010" name="Appl. Environ. Microbiol.">
        <title>phrR-like gene praR of Azorhizobium caulinodans ORS571 is essential for symbiosis with Sesbania rostrata and is involved in expression of reb genes.</title>
        <authorList>
            <person name="Akiba N."/>
            <person name="Aono T."/>
            <person name="Toyazaki H."/>
            <person name="Sato S."/>
            <person name="Oyaizu H."/>
        </authorList>
    </citation>
    <scope>NUCLEOTIDE SEQUENCE [LARGE SCALE GENOMIC DNA]</scope>
    <source>
        <strain evidence="4">ATCC 43989 / DSM 5975 / JCM 20966 / LMG 6465 / NBRC 14845 / NCIMB 13405 / ORS 571</strain>
    </source>
</reference>
<reference evidence="4" key="2">
    <citation type="submission" date="2007-04" db="EMBL/GenBank/DDBJ databases">
        <title>Complete genome sequence of the nitrogen-fixing bacterium Azorhizobium caulinodans ORS571.</title>
        <authorList>
            <person name="Lee K.B."/>
            <person name="Backer P.D."/>
            <person name="Aono T."/>
            <person name="Liu C.T."/>
            <person name="Suzuki S."/>
            <person name="Suzuki T."/>
            <person name="Kaneko T."/>
            <person name="Yamada M."/>
            <person name="Tabata S."/>
            <person name="Kupfer D.M."/>
            <person name="Najar F.Z."/>
            <person name="Wiley G.B."/>
            <person name="Roe B."/>
            <person name="Binnewies T."/>
            <person name="Ussery D."/>
            <person name="Vereecke D."/>
            <person name="Gevers D."/>
            <person name="Holsters M."/>
            <person name="Oyaizu H."/>
        </authorList>
    </citation>
    <scope>NUCLEOTIDE SEQUENCE [LARGE SCALE GENOMIC DNA]</scope>
    <source>
        <strain evidence="4">ATCC 43989 / DSM 5975 / JCM 20966 / LMG 6465 / NBRC 14845 / NCIMB 13405 / ORS 571</strain>
    </source>
</reference>
<dbReference type="HOGENOM" id="CLU_069054_5_2_5"/>
<reference evidence="3 4" key="3">
    <citation type="journal article" date="2008" name="BMC Genomics">
        <title>The genome of the versatile nitrogen fixer Azorhizobium caulinodans ORS571.</title>
        <authorList>
            <person name="Lee KB."/>
            <person name="Backer P.D."/>
            <person name="Aono T."/>
            <person name="Liu CT."/>
            <person name="Suzuki S."/>
            <person name="Suzuki T."/>
            <person name="Kaneko T."/>
            <person name="Yamada M."/>
            <person name="Tabata S."/>
            <person name="Kupfer D.M."/>
            <person name="Najar F.Z."/>
            <person name="Wiley G.B."/>
            <person name="Roe B."/>
            <person name="Binnewies T.T."/>
            <person name="Ussery D.W."/>
            <person name="D'Haeze W."/>
            <person name="Herder J.D."/>
            <person name="Gevers D."/>
            <person name="Vereecke D."/>
            <person name="Holsters M."/>
            <person name="Oyaizu H."/>
        </authorList>
    </citation>
    <scope>NUCLEOTIDE SEQUENCE [LARGE SCALE GENOMIC DNA]</scope>
    <source>
        <strain evidence="4">ATCC 43989 / DSM 5975 / JCM 20966 / LMG 6465 / NBRC 14845 / NCIMB 13405 / ORS 571</strain>
    </source>
</reference>
<dbReference type="AlphaFoldDB" id="A8IIK0"/>
<evidence type="ECO:0000256" key="1">
    <source>
        <dbReference type="ARBA" id="ARBA00006718"/>
    </source>
</evidence>
<dbReference type="GO" id="GO:0016226">
    <property type="term" value="P:iron-sulfur cluster assembly"/>
    <property type="evidence" value="ECO:0007669"/>
    <property type="project" value="InterPro"/>
</dbReference>
<organism evidence="3 4">
    <name type="scientific">Azorhizobium caulinodans (strain ATCC 43989 / DSM 5975 / JCM 20966 / LMG 6465 / NBRC 14845 / NCIMB 13405 / ORS 571)</name>
    <dbReference type="NCBI Taxonomy" id="438753"/>
    <lineage>
        <taxon>Bacteria</taxon>
        <taxon>Pseudomonadati</taxon>
        <taxon>Pseudomonadota</taxon>
        <taxon>Alphaproteobacteria</taxon>
        <taxon>Hyphomicrobiales</taxon>
        <taxon>Xanthobacteraceae</taxon>
        <taxon>Azorhizobium</taxon>
    </lineage>
</organism>
<dbReference type="EMBL" id="AP009384">
    <property type="protein sequence ID" value="BAF89414.1"/>
    <property type="molecule type" value="Genomic_DNA"/>
</dbReference>
<dbReference type="SUPFAM" id="SSF89360">
    <property type="entry name" value="HesB-like domain"/>
    <property type="match status" value="1"/>
</dbReference>
<dbReference type="KEGG" id="azc:AZC_3416"/>
<dbReference type="STRING" id="438753.AZC_3416"/>
<reference evidence="3 4" key="6">
    <citation type="journal article" date="2011" name="Appl. Environ. Microbiol.">
        <title>Involvement of the azorhizobial chromosome partition gene (parA) in the onset of bacteroid differentiation during Sesbania rostrata stem nodule development.</title>
        <authorList>
            <person name="Liu CT."/>
            <person name="Lee KB."/>
            <person name="Wang YS."/>
            <person name="Peng MH."/>
            <person name="Lee KT."/>
            <person name="Suzuki S."/>
            <person name="Suzuki T."/>
            <person name="Oyaizu H."/>
        </authorList>
    </citation>
    <scope>NUCLEOTIDE SEQUENCE [LARGE SCALE GENOMIC DNA]</scope>
    <source>
        <strain evidence="4">ATCC 43989 / DSM 5975 / JCM 20966 / LMG 6465 / NBRC 14845 / NCIMB 13405 / ORS 571</strain>
    </source>
</reference>